<dbReference type="HOGENOM" id="CLU_2110682_0_0_1"/>
<evidence type="ECO:0000313" key="2">
    <source>
        <dbReference type="EMBL" id="EZF56995.1"/>
    </source>
</evidence>
<sequence>MSEQVPAGEYLRSSALAAGEGKKASQRENKGSFFWNLRGWTWGMHFIWAGGGDGWTMVPGQAEDKTRTPARQEEIDDKAKTGRRLDEDWTKAGTMKKTKKSSMATAGYAVMPPMG</sequence>
<accession>A0A022WF17</accession>
<dbReference type="AlphaFoldDB" id="A0A022WF17"/>
<feature type="region of interest" description="Disordered" evidence="1">
    <location>
        <begin position="62"/>
        <end position="115"/>
    </location>
</feature>
<feature type="region of interest" description="Disordered" evidence="1">
    <location>
        <begin position="1"/>
        <end position="28"/>
    </location>
</feature>
<organism evidence="2">
    <name type="scientific">Trichophyton rubrum CBS 288.86</name>
    <dbReference type="NCBI Taxonomy" id="1215330"/>
    <lineage>
        <taxon>Eukaryota</taxon>
        <taxon>Fungi</taxon>
        <taxon>Dikarya</taxon>
        <taxon>Ascomycota</taxon>
        <taxon>Pezizomycotina</taxon>
        <taxon>Eurotiomycetes</taxon>
        <taxon>Eurotiomycetidae</taxon>
        <taxon>Onygenales</taxon>
        <taxon>Arthrodermataceae</taxon>
        <taxon>Trichophyton</taxon>
    </lineage>
</organism>
<proteinExistence type="predicted"/>
<name>A0A022WF17_TRIRU</name>
<gene>
    <name evidence="2" type="ORF">H103_00730</name>
</gene>
<dbReference type="Proteomes" id="UP000023758">
    <property type="component" value="Unassembled WGS sequence"/>
</dbReference>
<protein>
    <submittedName>
        <fullName evidence="2">Uncharacterized protein</fullName>
    </submittedName>
</protein>
<reference evidence="2" key="1">
    <citation type="submission" date="2014-02" db="EMBL/GenBank/DDBJ databases">
        <title>The Genome Sequence of Trichophyton rubrum (morphotype fischeri) CBS 288.86.</title>
        <authorList>
            <consortium name="The Broad Institute Genomics Platform"/>
            <person name="Cuomo C.A."/>
            <person name="White T.C."/>
            <person name="Graser Y."/>
            <person name="Martinez-Rossi N."/>
            <person name="Heitman J."/>
            <person name="Young S.K."/>
            <person name="Zeng Q."/>
            <person name="Gargeya S."/>
            <person name="Abouelleil A."/>
            <person name="Alvarado L."/>
            <person name="Chapman S.B."/>
            <person name="Gainer-Dewar J."/>
            <person name="Goldberg J."/>
            <person name="Griggs A."/>
            <person name="Gujja S."/>
            <person name="Hansen M."/>
            <person name="Howarth C."/>
            <person name="Imamovic A."/>
            <person name="Larimer J."/>
            <person name="Martinez D."/>
            <person name="Murphy C."/>
            <person name="Pearson M.D."/>
            <person name="Persinoti G."/>
            <person name="Poon T."/>
            <person name="Priest M."/>
            <person name="Roberts A.D."/>
            <person name="Saif S."/>
            <person name="Shea T.D."/>
            <person name="Sykes S.N."/>
            <person name="Wortman J."/>
            <person name="Nusbaum C."/>
            <person name="Birren B."/>
        </authorList>
    </citation>
    <scope>NUCLEOTIDE SEQUENCE [LARGE SCALE GENOMIC DNA]</scope>
    <source>
        <strain evidence="2">CBS 288.86</strain>
    </source>
</reference>
<evidence type="ECO:0000256" key="1">
    <source>
        <dbReference type="SAM" id="MobiDB-lite"/>
    </source>
</evidence>
<feature type="compositionally biased region" description="Basic and acidic residues" evidence="1">
    <location>
        <begin position="62"/>
        <end position="90"/>
    </location>
</feature>
<dbReference type="EMBL" id="KK207704">
    <property type="protein sequence ID" value="EZF56995.1"/>
    <property type="molecule type" value="Genomic_DNA"/>
</dbReference>